<protein>
    <recommendedName>
        <fullName evidence="1">Protein DltD</fullName>
    </recommendedName>
</protein>
<dbReference type="InterPro" id="IPR023896">
    <property type="entry name" value="LTA_DltD"/>
</dbReference>
<sequence length="425" mass="49396">MNNGKKLFGLIGPMITAGLLVLLVLFGPFHLGTPDAQTEKRAATSLSANVLRGDQIKRNALDRGYLMMMGSSELSRFDTFHPSVLTEKYPRGYHPFLLGEAGTQSLTHFFSTQMMGNKLDHKRVVVVISPQWFVKEGVEPEAFGFYYSKQQAINFINHANPQRVSDRYAAQRLLKMTAGSADPGIQGALQRIKAGKEITAWQYFSLVKVSGANLRQQDQLFTRFGIMNREPLLEHRLRSLPDDYNYPVLDQMAIAYGREHTSNNDFMIHNRFYNRKIRKIKNSLKDSQKGFSYEYGPEYSDFQLLLTQFKKHHVQPLFVITPVNSRWMAYTGLSQAMLNRFDRKINYQLQTQGFNQILDLHQQGKIPYFMQDTIHLGWRGWLQVDRRIHNFVQQPMPKNLNYQLRDYFYTKSWQQHNPRNLPNAE</sequence>
<evidence type="ECO:0000256" key="2">
    <source>
        <dbReference type="SAM" id="Phobius"/>
    </source>
</evidence>
<dbReference type="RefSeq" id="WP_176943288.1">
    <property type="nucleotide sequence ID" value="NZ_JABZEC010000009.1"/>
</dbReference>
<dbReference type="PANTHER" id="PTHR40039:SF1">
    <property type="entry name" value="PROTEIN DLTD"/>
    <property type="match status" value="1"/>
</dbReference>
<dbReference type="PIRSF" id="PIRSF021438">
    <property type="entry name" value="DltD"/>
    <property type="match status" value="1"/>
</dbReference>
<evidence type="ECO:0000313" key="3">
    <source>
        <dbReference type="EMBL" id="NVY97125.1"/>
    </source>
</evidence>
<dbReference type="GO" id="GO:0005886">
    <property type="term" value="C:plasma membrane"/>
    <property type="evidence" value="ECO:0007669"/>
    <property type="project" value="UniProtKB-UniRule"/>
</dbReference>
<reference evidence="3 4" key="1">
    <citation type="submission" date="2020-06" db="EMBL/GenBank/DDBJ databases">
        <authorList>
            <person name="Kang J."/>
        </authorList>
    </citation>
    <scope>NUCLEOTIDE SEQUENCE [LARGE SCALE GENOMIC DNA]</scope>
    <source>
        <strain evidence="3 4">DCY120</strain>
    </source>
</reference>
<comment type="pathway">
    <text evidence="1">Cell wall biogenesis; lipoteichoic acid biosynthesis.</text>
</comment>
<keyword evidence="1 2" id="KW-0472">Membrane</keyword>
<dbReference type="UniPathway" id="UPA00556"/>
<comment type="caution">
    <text evidence="3">The sequence shown here is derived from an EMBL/GenBank/DDBJ whole genome shotgun (WGS) entry which is preliminary data.</text>
</comment>
<keyword evidence="4" id="KW-1185">Reference proteome</keyword>
<dbReference type="GO" id="GO:0070395">
    <property type="term" value="P:lipoteichoic acid biosynthetic process"/>
    <property type="evidence" value="ECO:0007669"/>
    <property type="project" value="UniProtKB-UniRule"/>
</dbReference>
<dbReference type="EMBL" id="JABZEC010000009">
    <property type="protein sequence ID" value="NVY97125.1"/>
    <property type="molecule type" value="Genomic_DNA"/>
</dbReference>
<dbReference type="InterPro" id="IPR006998">
    <property type="entry name" value="DltD"/>
</dbReference>
<name>A0A850R9C6_9LACO</name>
<feature type="transmembrane region" description="Helical" evidence="2">
    <location>
        <begin position="7"/>
        <end position="31"/>
    </location>
</feature>
<dbReference type="NCBIfam" id="TIGR04092">
    <property type="entry name" value="LTA_DltD"/>
    <property type="match status" value="1"/>
</dbReference>
<keyword evidence="2" id="KW-1133">Transmembrane helix</keyword>
<comment type="similarity">
    <text evidence="1">Belongs to the DltD family.</text>
</comment>
<proteinExistence type="inferred from homology"/>
<dbReference type="Proteomes" id="UP000563523">
    <property type="component" value="Unassembled WGS sequence"/>
</dbReference>
<organism evidence="3 4">
    <name type="scientific">Bombilactobacillus apium</name>
    <dbReference type="NCBI Taxonomy" id="2675299"/>
    <lineage>
        <taxon>Bacteria</taxon>
        <taxon>Bacillati</taxon>
        <taxon>Bacillota</taxon>
        <taxon>Bacilli</taxon>
        <taxon>Lactobacillales</taxon>
        <taxon>Lactobacillaceae</taxon>
        <taxon>Bombilactobacillus</taxon>
    </lineage>
</organism>
<dbReference type="AlphaFoldDB" id="A0A850R9C6"/>
<keyword evidence="1" id="KW-1003">Cell membrane</keyword>
<evidence type="ECO:0000313" key="4">
    <source>
        <dbReference type="Proteomes" id="UP000563523"/>
    </source>
</evidence>
<accession>A0A850R9C6</accession>
<evidence type="ECO:0000256" key="1">
    <source>
        <dbReference type="PIRNR" id="PIRNR021438"/>
    </source>
</evidence>
<dbReference type="PANTHER" id="PTHR40039">
    <property type="entry name" value="PROTEIN DLTD"/>
    <property type="match status" value="1"/>
</dbReference>
<gene>
    <name evidence="3" type="primary">dltD</name>
    <name evidence="3" type="ORF">HU830_08325</name>
</gene>
<dbReference type="Pfam" id="PF04914">
    <property type="entry name" value="DltD"/>
    <property type="match status" value="1"/>
</dbReference>
<keyword evidence="2" id="KW-0812">Transmembrane</keyword>